<dbReference type="InterPro" id="IPR002937">
    <property type="entry name" value="Amino_oxidase"/>
</dbReference>
<comment type="cofactor">
    <cofactor evidence="1">
        <name>FAD</name>
        <dbReference type="ChEBI" id="CHEBI:57692"/>
    </cofactor>
</comment>
<feature type="domain" description="Amine oxidase" evidence="11">
    <location>
        <begin position="14"/>
        <end position="488"/>
    </location>
</feature>
<proteinExistence type="inferred from homology"/>
<accession>A0A3M7TUY2</accession>
<evidence type="ECO:0000256" key="7">
    <source>
        <dbReference type="ARBA" id="ARBA00041900"/>
    </source>
</evidence>
<dbReference type="OrthoDB" id="9814556at2"/>
<dbReference type="PANTHER" id="PTHR43734">
    <property type="entry name" value="PHYTOENE DESATURASE"/>
    <property type="match status" value="1"/>
</dbReference>
<comment type="caution">
    <text evidence="12">The sequence shown here is derived from an EMBL/GenBank/DDBJ whole genome shotgun (WGS) entry which is preliminary data.</text>
</comment>
<sequence>MSKKKTIAVIGGGLGGLAASIRLQSRGHQVLLFEKNDHTGGKLHDVRLGTYTFDFGPNTITMPHVFQNVLQEAGESPDDYFTFERLTTHTKNAFPDGSSFCFSSDPERMEEELAGLDPKSAKGYRSYLKEVSHLYELADTHFLKRTFSSWKDYMSLPLAKALMSVKPLRSLDAFHRQFFSDGRIIQAFNRYATYIGSSPYRSPATFALIGHLELNDGVYYTKGGNVEIAKGLTKAARKLGVTILTGTEIERIETSSHRVTGVVTKEDHFYKADGAVMNGDLLTQVPSLLDERVRPGLSNKKMERFSPSVSAFVMMVAVRKRFDLHHHHVFFNDDYKGEFESIFTHQSFAKDPTIYICTSSKTDPLRSPDGDNLFILVNAPPLTKKGLMTVDTKEYETLIFDRLREHGIDIRPFLESKKTVTPEDIANRFYAFRGSLYGIASNRRSDTFLRPYNQSADLSNLFFAGGSTHPGGGSPMVILSGMNAADSLIRELGK</sequence>
<evidence type="ECO:0000256" key="8">
    <source>
        <dbReference type="ARBA" id="ARBA00042619"/>
    </source>
</evidence>
<evidence type="ECO:0000256" key="6">
    <source>
        <dbReference type="ARBA" id="ARBA00039159"/>
    </source>
</evidence>
<reference evidence="12 13" key="1">
    <citation type="submission" date="2018-10" db="EMBL/GenBank/DDBJ databases">
        <title>Bacillus Keqinensis sp. nov., a moderately halophilic bacterium isolated from a saline-alkaline lake.</title>
        <authorList>
            <person name="Wang H."/>
        </authorList>
    </citation>
    <scope>NUCLEOTIDE SEQUENCE [LARGE SCALE GENOMIC DNA]</scope>
    <source>
        <strain evidence="12 13">KQ-3</strain>
    </source>
</reference>
<comment type="similarity">
    <text evidence="5">Belongs to the carotenoid/retinoid oxidoreductase family. CrtP subfamily.</text>
</comment>
<name>A0A3M7TUY2_9BACI</name>
<dbReference type="Gene3D" id="3.50.50.60">
    <property type="entry name" value="FAD/NAD(P)-binding domain"/>
    <property type="match status" value="2"/>
</dbReference>
<evidence type="ECO:0000256" key="10">
    <source>
        <dbReference type="RuleBase" id="RU362075"/>
    </source>
</evidence>
<keyword evidence="13" id="KW-1185">Reference proteome</keyword>
<evidence type="ECO:0000256" key="9">
    <source>
        <dbReference type="ARBA" id="ARBA00048532"/>
    </source>
</evidence>
<dbReference type="InterPro" id="IPR036188">
    <property type="entry name" value="FAD/NAD-bd_sf"/>
</dbReference>
<evidence type="ECO:0000256" key="5">
    <source>
        <dbReference type="ARBA" id="ARBA00038194"/>
    </source>
</evidence>
<gene>
    <name evidence="12" type="primary">crtI</name>
    <name evidence="12" type="ORF">EBO34_03535</name>
</gene>
<evidence type="ECO:0000259" key="11">
    <source>
        <dbReference type="Pfam" id="PF01593"/>
    </source>
</evidence>
<dbReference type="InterPro" id="IPR014105">
    <property type="entry name" value="Carotenoid/retinoid_OxRdtase"/>
</dbReference>
<dbReference type="EMBL" id="RHIB01000001">
    <property type="protein sequence ID" value="RNA69039.1"/>
    <property type="molecule type" value="Genomic_DNA"/>
</dbReference>
<organism evidence="12 13">
    <name type="scientific">Alteribacter keqinensis</name>
    <dbReference type="NCBI Taxonomy" id="2483800"/>
    <lineage>
        <taxon>Bacteria</taxon>
        <taxon>Bacillati</taxon>
        <taxon>Bacillota</taxon>
        <taxon>Bacilli</taxon>
        <taxon>Bacillales</taxon>
        <taxon>Bacillaceae</taxon>
        <taxon>Alteribacter</taxon>
    </lineage>
</organism>
<dbReference type="Proteomes" id="UP000278746">
    <property type="component" value="Unassembled WGS sequence"/>
</dbReference>
<dbReference type="Pfam" id="PF01593">
    <property type="entry name" value="Amino_oxidase"/>
    <property type="match status" value="1"/>
</dbReference>
<dbReference type="NCBIfam" id="TIGR02734">
    <property type="entry name" value="crtI_fam"/>
    <property type="match status" value="1"/>
</dbReference>
<dbReference type="RefSeq" id="WP_122896561.1">
    <property type="nucleotide sequence ID" value="NZ_RHIB01000001.1"/>
</dbReference>
<comment type="pathway">
    <text evidence="4">Carotenoid biosynthesis; staphyloxanthin biosynthesis; staphyloxanthin from farnesyl diphosphate: step 3/5.</text>
</comment>
<evidence type="ECO:0000256" key="1">
    <source>
        <dbReference type="ARBA" id="ARBA00001974"/>
    </source>
</evidence>
<protein>
    <recommendedName>
        <fullName evidence="6">4,4'-diaponeurosporene oxygenase</fullName>
    </recommendedName>
    <alternativeName>
        <fullName evidence="7">4,4'-diaponeurosporene oxidase</fullName>
    </alternativeName>
    <alternativeName>
        <fullName evidence="8">Carotenoid oxidase</fullName>
    </alternativeName>
</protein>
<evidence type="ECO:0000256" key="4">
    <source>
        <dbReference type="ARBA" id="ARBA00037901"/>
    </source>
</evidence>
<evidence type="ECO:0000256" key="2">
    <source>
        <dbReference type="ARBA" id="ARBA00022746"/>
    </source>
</evidence>
<evidence type="ECO:0000313" key="13">
    <source>
        <dbReference type="Proteomes" id="UP000278746"/>
    </source>
</evidence>
<dbReference type="GO" id="GO:0016117">
    <property type="term" value="P:carotenoid biosynthetic process"/>
    <property type="evidence" value="ECO:0007669"/>
    <property type="project" value="UniProtKB-KW"/>
</dbReference>
<dbReference type="AlphaFoldDB" id="A0A3M7TUY2"/>
<evidence type="ECO:0000313" key="12">
    <source>
        <dbReference type="EMBL" id="RNA69039.1"/>
    </source>
</evidence>
<dbReference type="SUPFAM" id="SSF51905">
    <property type="entry name" value="FAD/NAD(P)-binding domain"/>
    <property type="match status" value="1"/>
</dbReference>
<dbReference type="PANTHER" id="PTHR43734:SF7">
    <property type="entry name" value="4,4'-DIAPONEUROSPORENE OXYGENASE"/>
    <property type="match status" value="1"/>
</dbReference>
<keyword evidence="3 10" id="KW-0560">Oxidoreductase</keyword>
<comment type="catalytic activity">
    <reaction evidence="9">
        <text>all-trans-4,4'-diaponeurosporene + 2 AH2 + 2 O2 = 4,4'-diaponeurosporenal + 2 A + 3 H2O</text>
        <dbReference type="Rhea" id="RHEA:56104"/>
        <dbReference type="ChEBI" id="CHEBI:13193"/>
        <dbReference type="ChEBI" id="CHEBI:15377"/>
        <dbReference type="ChEBI" id="CHEBI:15379"/>
        <dbReference type="ChEBI" id="CHEBI:17499"/>
        <dbReference type="ChEBI" id="CHEBI:62743"/>
        <dbReference type="ChEBI" id="CHEBI:79065"/>
    </reaction>
</comment>
<evidence type="ECO:0000256" key="3">
    <source>
        <dbReference type="ARBA" id="ARBA00023002"/>
    </source>
</evidence>
<dbReference type="GO" id="GO:0016491">
    <property type="term" value="F:oxidoreductase activity"/>
    <property type="evidence" value="ECO:0007669"/>
    <property type="project" value="UniProtKB-KW"/>
</dbReference>
<keyword evidence="2 10" id="KW-0125">Carotenoid biosynthesis</keyword>